<dbReference type="OrthoDB" id="9789845at2"/>
<reference evidence="2 3" key="1">
    <citation type="submission" date="2016-03" db="EMBL/GenBank/DDBJ databases">
        <title>Chemosynthetic sulphur-oxidizing symbionts of marine invertebrate animals are capable of nitrogen fixation.</title>
        <authorList>
            <person name="Petersen J.M."/>
            <person name="Kemper A."/>
            <person name="Gruber-Vodicka H."/>
            <person name="Cardini U."/>
            <person name="Geest Mvander."/>
            <person name="Kleiner M."/>
            <person name="Bulgheresi S."/>
            <person name="Fussmann M."/>
            <person name="Herbold C."/>
            <person name="Seah B.K.B."/>
            <person name="Antony C.Paul."/>
            <person name="Liu D."/>
            <person name="Belitz A."/>
            <person name="Weber M."/>
        </authorList>
    </citation>
    <scope>NUCLEOTIDE SEQUENCE [LARGE SCALE GENOMIC DNA]</scope>
    <source>
        <strain evidence="2">G_D</strain>
    </source>
</reference>
<organism evidence="2 3">
    <name type="scientific">Candidatus Thiodiazotropha endoloripes</name>
    <dbReference type="NCBI Taxonomy" id="1818881"/>
    <lineage>
        <taxon>Bacteria</taxon>
        <taxon>Pseudomonadati</taxon>
        <taxon>Pseudomonadota</taxon>
        <taxon>Gammaproteobacteria</taxon>
        <taxon>Chromatiales</taxon>
        <taxon>Sedimenticolaceae</taxon>
        <taxon>Candidatus Thiodiazotropha</taxon>
    </lineage>
</organism>
<proteinExistence type="predicted"/>
<sequence>MSETTQQNSAVSIDDRLAITRGVMNLFDNWGLHSEEMMSLLDINGKARQMAQYRHNKAFPESPEMMKRIDYLVRINDALRTTYPTNPSMGKRWLRQRNHLFNQRTPLSMMMGDGEQGMVYVLSRLDCTFAWDQSGSTPS</sequence>
<dbReference type="Pfam" id="PF09722">
    <property type="entry name" value="Xre_MbcA_ParS_C"/>
    <property type="match status" value="1"/>
</dbReference>
<dbReference type="InterPro" id="IPR024467">
    <property type="entry name" value="Xre/MbcA/ParS-like_toxin-bd"/>
</dbReference>
<dbReference type="EMBL" id="LVJZ01000004">
    <property type="protein sequence ID" value="ODB94516.1"/>
    <property type="molecule type" value="Genomic_DNA"/>
</dbReference>
<comment type="caution">
    <text evidence="2">The sequence shown here is derived from an EMBL/GenBank/DDBJ whole genome shotgun (WGS) entry which is preliminary data.</text>
</comment>
<dbReference type="Proteomes" id="UP000094849">
    <property type="component" value="Unassembled WGS sequence"/>
</dbReference>
<keyword evidence="3" id="KW-1185">Reference proteome</keyword>
<evidence type="ECO:0000313" key="2">
    <source>
        <dbReference type="EMBL" id="ODB94516.1"/>
    </source>
</evidence>
<dbReference type="RefSeq" id="WP_069006280.1">
    <property type="nucleotide sequence ID" value="NZ_LVJW01000006.1"/>
</dbReference>
<accession>A0A1E2UIT9</accession>
<name>A0A1E2UIT9_9GAMM</name>
<gene>
    <name evidence="2" type="ORF">A3196_18530</name>
</gene>
<dbReference type="AlphaFoldDB" id="A0A1E2UIT9"/>
<dbReference type="STRING" id="1818881.A3196_18530"/>
<feature type="domain" description="Antitoxin Xre/MbcA/ParS-like toxin-binding" evidence="1">
    <location>
        <begin position="91"/>
        <end position="126"/>
    </location>
</feature>
<evidence type="ECO:0000313" key="3">
    <source>
        <dbReference type="Proteomes" id="UP000094849"/>
    </source>
</evidence>
<protein>
    <recommendedName>
        <fullName evidence="1">Antitoxin Xre/MbcA/ParS-like toxin-binding domain-containing protein</fullName>
    </recommendedName>
</protein>
<evidence type="ECO:0000259" key="1">
    <source>
        <dbReference type="Pfam" id="PF09722"/>
    </source>
</evidence>